<feature type="domain" description="DUF6242" evidence="2">
    <location>
        <begin position="40"/>
        <end position="152"/>
    </location>
</feature>
<dbReference type="Gene3D" id="2.130.10.10">
    <property type="entry name" value="YVTN repeat-like/Quinoprotein amine dehydrogenase"/>
    <property type="match status" value="1"/>
</dbReference>
<dbReference type="InterPro" id="IPR058667">
    <property type="entry name" value="DUF6242_C"/>
</dbReference>
<feature type="chain" id="PRO_5003954154" description="BNR/Asp-box repeat protein" evidence="1">
    <location>
        <begin position="20"/>
        <end position="475"/>
    </location>
</feature>
<evidence type="ECO:0000313" key="5">
    <source>
        <dbReference type="Proteomes" id="UP000010433"/>
    </source>
</evidence>
<organism evidence="4 5">
    <name type="scientific">Hoylesella saccharolytica F0055</name>
    <dbReference type="NCBI Taxonomy" id="1127699"/>
    <lineage>
        <taxon>Bacteria</taxon>
        <taxon>Pseudomonadati</taxon>
        <taxon>Bacteroidota</taxon>
        <taxon>Bacteroidia</taxon>
        <taxon>Bacteroidales</taxon>
        <taxon>Prevotellaceae</taxon>
        <taxon>Hoylesella</taxon>
    </lineage>
</organism>
<dbReference type="InterPro" id="IPR046209">
    <property type="entry name" value="DUF6242_N"/>
</dbReference>
<dbReference type="STRING" id="1127699.HMPREF9151_01406"/>
<dbReference type="SUPFAM" id="SSF110296">
    <property type="entry name" value="Oligoxyloglucan reducing end-specific cellobiohydrolase"/>
    <property type="match status" value="1"/>
</dbReference>
<dbReference type="PATRIC" id="fig|1127699.3.peg.1299"/>
<sequence length="475" mass="52374">MKIIRLSLVLLCSASFLLASCLGGDDRDLGYYEDTAITTFTLGTLKWNVDSVTASGKDTVYRKKLDAKKVVFYVDHNNKTVYNPDSLPYGVDEKKILCTVSSKNAGPVLIKSMTSDSLRYFNSKDSTDFSQPRKFRVYSNSQGQYREYTVMVNVHKEKPNVFKWKQVATSTLLGSLTAMRAVAANGRVFVFGEDGANTVICSAATNNGGTWTQLSPNVTLAFGAYKSICTYKDTLYILNNGSLLKSTDGVTWTLIKSPGSTVRQLVGVSGLGYHFLGTDGKLYLLKKNETAATADALDSDARLLPTNDINFLSMASTQGDSTDLLLLIGNRDSVLYTTDKRPTIWGKVAEYDAYAASQAWVYYAIASNNRYPLPRIFNLQAVVYDRGILAIGGNGIGTDKTKAFSQMYFSKDGGITWHSHPLYKLPKEWSSSATSFAMTVDADNYIWLIGGTSGQVWKARKNSLGWKKVQTEFVK</sequence>
<protein>
    <recommendedName>
        <fullName evidence="6">BNR/Asp-box repeat protein</fullName>
    </recommendedName>
</protein>
<dbReference type="InterPro" id="IPR015943">
    <property type="entry name" value="WD40/YVTN_repeat-like_dom_sf"/>
</dbReference>
<dbReference type="Pfam" id="PF25852">
    <property type="entry name" value="DUF6242_C"/>
    <property type="match status" value="1"/>
</dbReference>
<feature type="signal peptide" evidence="1">
    <location>
        <begin position="1"/>
        <end position="19"/>
    </location>
</feature>
<dbReference type="OrthoDB" id="1078890at2"/>
<dbReference type="HOGENOM" id="CLU_042770_1_0_10"/>
<feature type="domain" description="DUF6242" evidence="3">
    <location>
        <begin position="158"/>
        <end position="468"/>
    </location>
</feature>
<dbReference type="EMBL" id="AMEP01000094">
    <property type="protein sequence ID" value="EKY00006.1"/>
    <property type="molecule type" value="Genomic_DNA"/>
</dbReference>
<evidence type="ECO:0000259" key="3">
    <source>
        <dbReference type="Pfam" id="PF25852"/>
    </source>
</evidence>
<dbReference type="Proteomes" id="UP000010433">
    <property type="component" value="Unassembled WGS sequence"/>
</dbReference>
<dbReference type="Pfam" id="PF19755">
    <property type="entry name" value="DUF6242"/>
    <property type="match status" value="1"/>
</dbReference>
<dbReference type="RefSeq" id="WP_009162720.1">
    <property type="nucleotide sequence ID" value="NZ_KB291002.1"/>
</dbReference>
<dbReference type="AlphaFoldDB" id="L1N9J2"/>
<reference evidence="4 5" key="1">
    <citation type="submission" date="2012-05" db="EMBL/GenBank/DDBJ databases">
        <authorList>
            <person name="Weinstock G."/>
            <person name="Sodergren E."/>
            <person name="Lobos E.A."/>
            <person name="Fulton L."/>
            <person name="Fulton R."/>
            <person name="Courtney L."/>
            <person name="Fronick C."/>
            <person name="O'Laughlin M."/>
            <person name="Godfrey J."/>
            <person name="Wilson R.M."/>
            <person name="Miner T."/>
            <person name="Farmer C."/>
            <person name="Delehaunty K."/>
            <person name="Cordes M."/>
            <person name="Minx P."/>
            <person name="Tomlinson C."/>
            <person name="Chen J."/>
            <person name="Wollam A."/>
            <person name="Pepin K.H."/>
            <person name="Bhonagiri V."/>
            <person name="Zhang X."/>
            <person name="Suruliraj S."/>
            <person name="Warren W."/>
            <person name="Mitreva M."/>
            <person name="Mardis E.R."/>
            <person name="Wilson R.K."/>
        </authorList>
    </citation>
    <scope>NUCLEOTIDE SEQUENCE [LARGE SCALE GENOMIC DNA]</scope>
    <source>
        <strain evidence="4 5">F0055</strain>
    </source>
</reference>
<evidence type="ECO:0000256" key="1">
    <source>
        <dbReference type="SAM" id="SignalP"/>
    </source>
</evidence>
<dbReference type="PROSITE" id="PS51257">
    <property type="entry name" value="PROKAR_LIPOPROTEIN"/>
    <property type="match status" value="1"/>
</dbReference>
<name>L1N9J2_9BACT</name>
<evidence type="ECO:0008006" key="6">
    <source>
        <dbReference type="Google" id="ProtNLM"/>
    </source>
</evidence>
<evidence type="ECO:0000259" key="2">
    <source>
        <dbReference type="Pfam" id="PF19755"/>
    </source>
</evidence>
<evidence type="ECO:0000313" key="4">
    <source>
        <dbReference type="EMBL" id="EKY00006.1"/>
    </source>
</evidence>
<keyword evidence="5" id="KW-1185">Reference proteome</keyword>
<accession>L1N9J2</accession>
<gene>
    <name evidence="4" type="ORF">HMPREF9151_01406</name>
</gene>
<proteinExistence type="predicted"/>
<keyword evidence="1" id="KW-0732">Signal</keyword>
<comment type="caution">
    <text evidence="4">The sequence shown here is derived from an EMBL/GenBank/DDBJ whole genome shotgun (WGS) entry which is preliminary data.</text>
</comment>